<gene>
    <name evidence="1" type="ORF">SAMN05216372_101667</name>
</gene>
<evidence type="ECO:0000313" key="2">
    <source>
        <dbReference type="Proteomes" id="UP000243950"/>
    </source>
</evidence>
<protein>
    <submittedName>
        <fullName evidence="1">Uncharacterized protein</fullName>
    </submittedName>
</protein>
<sequence>MSMQIPAAAIERLLRIDWFANIGKPAALAGVRQIEQSELGSSLAGDAWEATTLEARNAITGRLARLHLAQYQAWNELAGQAKTALQPLWQKLPVDLADNAVLADLQWILHAYLMEAAYRQALVPPLFFDSLIQIYEAGHIPCGWDGEWPKGQLVIC</sequence>
<dbReference type="EMBL" id="FOMO01000001">
    <property type="protein sequence ID" value="SFD40794.1"/>
    <property type="molecule type" value="Genomic_DNA"/>
</dbReference>
<name>A0A1I1S2G3_PSEOC</name>
<evidence type="ECO:0000313" key="1">
    <source>
        <dbReference type="EMBL" id="SFD40794.1"/>
    </source>
</evidence>
<keyword evidence="2" id="KW-1185">Reference proteome</keyword>
<reference evidence="2" key="1">
    <citation type="submission" date="2016-10" db="EMBL/GenBank/DDBJ databases">
        <authorList>
            <person name="Varghese N."/>
            <person name="Submissions S."/>
        </authorList>
    </citation>
    <scope>NUCLEOTIDE SEQUENCE [LARGE SCALE GENOMIC DNA]</scope>
    <source>
        <strain evidence="2">JCM 2783</strain>
    </source>
</reference>
<dbReference type="AlphaFoldDB" id="A0A1I1S2G3"/>
<organism evidence="1 2">
    <name type="scientific">Pseudomonas straminea</name>
    <dbReference type="NCBI Taxonomy" id="47882"/>
    <lineage>
        <taxon>Bacteria</taxon>
        <taxon>Pseudomonadati</taxon>
        <taxon>Pseudomonadota</taxon>
        <taxon>Gammaproteobacteria</taxon>
        <taxon>Pseudomonadales</taxon>
        <taxon>Pseudomonadaceae</taxon>
        <taxon>Phytopseudomonas</taxon>
    </lineage>
</organism>
<proteinExistence type="predicted"/>
<dbReference type="Proteomes" id="UP000243950">
    <property type="component" value="Unassembled WGS sequence"/>
</dbReference>
<accession>A0A1I1S2G3</accession>